<protein>
    <recommendedName>
        <fullName evidence="3">Lipoprotein</fullName>
    </recommendedName>
</protein>
<dbReference type="PROSITE" id="PS51257">
    <property type="entry name" value="PROKAR_LIPOPROTEIN"/>
    <property type="match status" value="1"/>
</dbReference>
<evidence type="ECO:0000313" key="1">
    <source>
        <dbReference type="EMBL" id="MDT0689155.1"/>
    </source>
</evidence>
<name>A0ABU3DZR6_9FLAO</name>
<dbReference type="EMBL" id="JAVRHM010000004">
    <property type="protein sequence ID" value="MDT0689155.1"/>
    <property type="molecule type" value="Genomic_DNA"/>
</dbReference>
<comment type="caution">
    <text evidence="1">The sequence shown here is derived from an EMBL/GenBank/DDBJ whole genome shotgun (WGS) entry which is preliminary data.</text>
</comment>
<organism evidence="1 2">
    <name type="scientific">Autumnicola patrickiae</name>
    <dbReference type="NCBI Taxonomy" id="3075591"/>
    <lineage>
        <taxon>Bacteria</taxon>
        <taxon>Pseudomonadati</taxon>
        <taxon>Bacteroidota</taxon>
        <taxon>Flavobacteriia</taxon>
        <taxon>Flavobacteriales</taxon>
        <taxon>Flavobacteriaceae</taxon>
        <taxon>Autumnicola</taxon>
    </lineage>
</organism>
<dbReference type="Proteomes" id="UP001261624">
    <property type="component" value="Unassembled WGS sequence"/>
</dbReference>
<evidence type="ECO:0000313" key="2">
    <source>
        <dbReference type="Proteomes" id="UP001261624"/>
    </source>
</evidence>
<keyword evidence="2" id="KW-1185">Reference proteome</keyword>
<proteinExistence type="predicted"/>
<gene>
    <name evidence="1" type="ORF">RM549_05125</name>
</gene>
<sequence>MKFTNIFLGLFLFLGFVSCSNDDDFIEEEQRSKSYELISVQWKLDENDGQSIVEKKLPEYYFRNDSDTIMEVVIEPLKDLQGSSIFKFNDSLTFAELHYPEVEVSVPGELSLLSENYVYLGGGVRVPLTQEESFFPFFRSFTSTFTLTERTQLTSNCTVFLRKNKATFLATFRETTTGETLELDGTWTGLFFNNLEEHSVLEEID</sequence>
<reference evidence="1 2" key="1">
    <citation type="submission" date="2023-09" db="EMBL/GenBank/DDBJ databases">
        <authorList>
            <person name="Rey-Velasco X."/>
        </authorList>
    </citation>
    <scope>NUCLEOTIDE SEQUENCE [LARGE SCALE GENOMIC DNA]</scope>
    <source>
        <strain evidence="1 2">F188</strain>
    </source>
</reference>
<evidence type="ECO:0008006" key="3">
    <source>
        <dbReference type="Google" id="ProtNLM"/>
    </source>
</evidence>
<accession>A0ABU3DZR6</accession>
<dbReference type="RefSeq" id="WP_311682481.1">
    <property type="nucleotide sequence ID" value="NZ_JAVRHM010000004.1"/>
</dbReference>